<sequence>MSTDADAGVPPLVLDIDGTLTDGPGRLDPRVPEYLQSWDAPIVLATGKAFPYPVTLCHFLGIEQTVIAENGGVVLADETVSYQGDSERAQAAAIAFEERGGDLGWGGFDDVNKWRETEIAVDLSADEKLLREVAAEFDLIVIDTGYAYHLKTPGVEKGDGLKAVCETLALDPSSFVAVGDSENDVSTFAVAGRSYAVKNADDAAQRAADEVLENSYFDGTASVLDRIENGTETT</sequence>
<feature type="binding site" evidence="5">
    <location>
        <position position="184"/>
    </location>
    <ligand>
        <name>Mg(2+)</name>
        <dbReference type="ChEBI" id="CHEBI:18420"/>
    </ligand>
</feature>
<protein>
    <recommendedName>
        <fullName evidence="5">Phosphoglycolate phosphatase</fullName>
        <shortName evidence="5">PGP</shortName>
        <shortName evidence="5">PGPase</shortName>
        <ecNumber evidence="5">3.1.3.18</ecNumber>
    </recommendedName>
</protein>
<evidence type="ECO:0000313" key="7">
    <source>
        <dbReference type="Proteomes" id="UP000030649"/>
    </source>
</evidence>
<feature type="active site" description="Nucleophile" evidence="5">
    <location>
        <position position="15"/>
    </location>
</feature>
<dbReference type="PANTHER" id="PTHR10000:SF8">
    <property type="entry name" value="HAD SUPERFAMILY HYDROLASE-LIKE, TYPE 3"/>
    <property type="match status" value="1"/>
</dbReference>
<dbReference type="PANTHER" id="PTHR10000">
    <property type="entry name" value="PHOSPHOSERINE PHOSPHATASE"/>
    <property type="match status" value="1"/>
</dbReference>
<gene>
    <name evidence="6" type="ORF">J07HQW1_02608</name>
</gene>
<reference evidence="6 7" key="1">
    <citation type="journal article" date="2013" name="PLoS ONE">
        <title>Assembly-driven community genomics of a hypersaline microbial ecosystem.</title>
        <authorList>
            <person name="Podell S."/>
            <person name="Ugalde J.A."/>
            <person name="Narasingarao P."/>
            <person name="Banfield J.F."/>
            <person name="Heidelberg K.B."/>
            <person name="Allen E.E."/>
        </authorList>
    </citation>
    <scope>NUCLEOTIDE SEQUENCE [LARGE SCALE GENOMIC DNA]</scope>
    <source>
        <strain evidence="7">J07HQW1</strain>
    </source>
</reference>
<keyword evidence="4 5" id="KW-0119">Carbohydrate metabolism</keyword>
<dbReference type="GO" id="GO:0000287">
    <property type="term" value="F:magnesium ion binding"/>
    <property type="evidence" value="ECO:0007669"/>
    <property type="project" value="InterPro"/>
</dbReference>
<keyword evidence="3 5" id="KW-0460">Magnesium</keyword>
<evidence type="ECO:0000256" key="2">
    <source>
        <dbReference type="ARBA" id="ARBA00022801"/>
    </source>
</evidence>
<dbReference type="Proteomes" id="UP000030649">
    <property type="component" value="Unassembled WGS sequence"/>
</dbReference>
<comment type="similarity">
    <text evidence="5">Belongs to the archaeal SPP-like hydrolase family.</text>
</comment>
<dbReference type="Pfam" id="PF08282">
    <property type="entry name" value="Hydrolase_3"/>
    <property type="match status" value="2"/>
</dbReference>
<dbReference type="InterPro" id="IPR006379">
    <property type="entry name" value="HAD-SF_hydro_IIB"/>
</dbReference>
<dbReference type="AlphaFoldDB" id="U1MR58"/>
<evidence type="ECO:0000256" key="5">
    <source>
        <dbReference type="HAMAP-Rule" id="MF_01419"/>
    </source>
</evidence>
<feature type="binding site" evidence="5">
    <location>
        <position position="17"/>
    </location>
    <ligand>
        <name>Mg(2+)</name>
        <dbReference type="ChEBI" id="CHEBI:18420"/>
    </ligand>
</feature>
<dbReference type="GO" id="GO:0008967">
    <property type="term" value="F:phosphoglycolate phosphatase activity"/>
    <property type="evidence" value="ECO:0007669"/>
    <property type="project" value="UniProtKB-UniRule"/>
</dbReference>
<dbReference type="InterPro" id="IPR006382">
    <property type="entry name" value="PGPase"/>
</dbReference>
<dbReference type="EMBL" id="KE356560">
    <property type="protein sequence ID" value="ERG92564.1"/>
    <property type="molecule type" value="Genomic_DNA"/>
</dbReference>
<keyword evidence="1 5" id="KW-0479">Metal-binding</keyword>
<comment type="catalytic activity">
    <reaction evidence="5">
        <text>2-phosphoglycolate + H2O = glycolate + phosphate</text>
        <dbReference type="Rhea" id="RHEA:14369"/>
        <dbReference type="ChEBI" id="CHEBI:15377"/>
        <dbReference type="ChEBI" id="CHEBI:29805"/>
        <dbReference type="ChEBI" id="CHEBI:43474"/>
        <dbReference type="ChEBI" id="CHEBI:58033"/>
        <dbReference type="EC" id="3.1.3.18"/>
    </reaction>
</comment>
<dbReference type="HAMAP" id="MF_01419">
    <property type="entry name" value="GPH_hydrolase_arch"/>
    <property type="match status" value="1"/>
</dbReference>
<proteinExistence type="inferred from homology"/>
<comment type="function">
    <text evidence="5">Catalyzes the dephosphorylation of 2-phosphoglycolate.</text>
</comment>
<dbReference type="HOGENOM" id="CLU_044146_2_0_2"/>
<keyword evidence="2 5" id="KW-0378">Hydrolase</keyword>
<dbReference type="SUPFAM" id="SSF56784">
    <property type="entry name" value="HAD-like"/>
    <property type="match status" value="1"/>
</dbReference>
<dbReference type="STRING" id="1238424.J07HQW1_02608"/>
<dbReference type="Gene3D" id="3.90.1070.10">
    <property type="match status" value="1"/>
</dbReference>
<comment type="cofactor">
    <cofactor evidence="5">
        <name>Mg(2+)</name>
        <dbReference type="ChEBI" id="CHEBI:18420"/>
    </cofactor>
</comment>
<name>U1MR58_9EURY</name>
<feature type="binding site" evidence="5">
    <location>
        <position position="157"/>
    </location>
    <ligand>
        <name>substrate</name>
    </ligand>
</feature>
<dbReference type="GO" id="GO:0005829">
    <property type="term" value="C:cytosol"/>
    <property type="evidence" value="ECO:0007669"/>
    <property type="project" value="TreeGrafter"/>
</dbReference>
<dbReference type="Gene3D" id="3.40.50.1000">
    <property type="entry name" value="HAD superfamily/HAD-like"/>
    <property type="match status" value="1"/>
</dbReference>
<feature type="binding site" evidence="5">
    <location>
        <position position="15"/>
    </location>
    <ligand>
        <name>Mg(2+)</name>
        <dbReference type="ChEBI" id="CHEBI:18420"/>
    </ligand>
</feature>
<evidence type="ECO:0000256" key="1">
    <source>
        <dbReference type="ARBA" id="ARBA00022723"/>
    </source>
</evidence>
<dbReference type="EC" id="3.1.3.18" evidence="5"/>
<dbReference type="NCBIfam" id="TIGR01484">
    <property type="entry name" value="HAD-SF-IIB"/>
    <property type="match status" value="1"/>
</dbReference>
<evidence type="ECO:0000256" key="4">
    <source>
        <dbReference type="ARBA" id="ARBA00023277"/>
    </source>
</evidence>
<dbReference type="InterPro" id="IPR023214">
    <property type="entry name" value="HAD_sf"/>
</dbReference>
<dbReference type="InterPro" id="IPR036412">
    <property type="entry name" value="HAD-like_sf"/>
</dbReference>
<organism evidence="6 7">
    <name type="scientific">Haloquadratum walsbyi J07HQW1</name>
    <dbReference type="NCBI Taxonomy" id="1238424"/>
    <lineage>
        <taxon>Archaea</taxon>
        <taxon>Methanobacteriati</taxon>
        <taxon>Methanobacteriota</taxon>
        <taxon>Stenosarchaea group</taxon>
        <taxon>Halobacteria</taxon>
        <taxon>Halobacteriales</taxon>
        <taxon>Haloferacaceae</taxon>
        <taxon>Haloquadratum</taxon>
    </lineage>
</organism>
<feature type="binding site" evidence="5">
    <location>
        <position position="180"/>
    </location>
    <ligand>
        <name>Mg(2+)</name>
        <dbReference type="ChEBI" id="CHEBI:18420"/>
    </ligand>
</feature>
<evidence type="ECO:0000256" key="3">
    <source>
        <dbReference type="ARBA" id="ARBA00022842"/>
    </source>
</evidence>
<accession>U1MR58</accession>
<evidence type="ECO:0000313" key="6">
    <source>
        <dbReference type="EMBL" id="ERG92564.1"/>
    </source>
</evidence>